<keyword evidence="2" id="KW-0040">ANK repeat</keyword>
<feature type="compositionally biased region" description="Basic residues" evidence="3">
    <location>
        <begin position="970"/>
        <end position="988"/>
    </location>
</feature>
<feature type="compositionally biased region" description="Basic and acidic residues" evidence="3">
    <location>
        <begin position="1055"/>
        <end position="1077"/>
    </location>
</feature>
<feature type="region of interest" description="Disordered" evidence="3">
    <location>
        <begin position="325"/>
        <end position="365"/>
    </location>
</feature>
<feature type="compositionally biased region" description="Basic and acidic residues" evidence="3">
    <location>
        <begin position="1183"/>
        <end position="1198"/>
    </location>
</feature>
<feature type="region of interest" description="Disordered" evidence="3">
    <location>
        <begin position="611"/>
        <end position="655"/>
    </location>
</feature>
<feature type="compositionally biased region" description="Basic and acidic residues" evidence="3">
    <location>
        <begin position="818"/>
        <end position="838"/>
    </location>
</feature>
<feature type="region of interest" description="Disordered" evidence="3">
    <location>
        <begin position="1092"/>
        <end position="1116"/>
    </location>
</feature>
<dbReference type="PANTHER" id="PTHR24117">
    <property type="entry name" value="AGAP007537-PB"/>
    <property type="match status" value="1"/>
</dbReference>
<feature type="region of interest" description="Disordered" evidence="3">
    <location>
        <begin position="1257"/>
        <end position="1277"/>
    </location>
</feature>
<feature type="compositionally biased region" description="Basic residues" evidence="3">
    <location>
        <begin position="874"/>
        <end position="891"/>
    </location>
</feature>
<dbReference type="PROSITE" id="PS50088">
    <property type="entry name" value="ANK_REPEAT"/>
    <property type="match status" value="4"/>
</dbReference>
<dbReference type="InterPro" id="IPR038227">
    <property type="entry name" value="PUFD_som_sf"/>
</dbReference>
<feature type="region of interest" description="Disordered" evidence="3">
    <location>
        <begin position="1635"/>
        <end position="1659"/>
    </location>
</feature>
<feature type="compositionally biased region" description="Polar residues" evidence="3">
    <location>
        <begin position="727"/>
        <end position="744"/>
    </location>
</feature>
<dbReference type="SMART" id="SM00248">
    <property type="entry name" value="ANK"/>
    <property type="match status" value="5"/>
</dbReference>
<evidence type="ECO:0000256" key="2">
    <source>
        <dbReference type="PROSITE-ProRule" id="PRU00023"/>
    </source>
</evidence>
<evidence type="ECO:0000256" key="3">
    <source>
        <dbReference type="SAM" id="MobiDB-lite"/>
    </source>
</evidence>
<feature type="compositionally biased region" description="Basic residues" evidence="3">
    <location>
        <begin position="1011"/>
        <end position="1035"/>
    </location>
</feature>
<feature type="compositionally biased region" description="Basic and acidic residues" evidence="3">
    <location>
        <begin position="958"/>
        <end position="969"/>
    </location>
</feature>
<feature type="compositionally biased region" description="Basic residues" evidence="3">
    <location>
        <begin position="1172"/>
        <end position="1182"/>
    </location>
</feature>
<feature type="region of interest" description="Disordered" evidence="3">
    <location>
        <begin position="1145"/>
        <end position="1229"/>
    </location>
</feature>
<comment type="similarity">
    <text evidence="1">Belongs to the BCOR family.</text>
</comment>
<dbReference type="Gene3D" id="1.25.40.20">
    <property type="entry name" value="Ankyrin repeat-containing domain"/>
    <property type="match status" value="2"/>
</dbReference>
<dbReference type="GO" id="GO:0003714">
    <property type="term" value="F:transcription corepressor activity"/>
    <property type="evidence" value="ECO:0007669"/>
    <property type="project" value="TreeGrafter"/>
</dbReference>
<feature type="compositionally biased region" description="Basic and acidic residues" evidence="3">
    <location>
        <begin position="750"/>
        <end position="760"/>
    </location>
</feature>
<evidence type="ECO:0000313" key="4">
    <source>
        <dbReference type="EMBL" id="CAB3262194.1"/>
    </source>
</evidence>
<feature type="compositionally biased region" description="Polar residues" evidence="3">
    <location>
        <begin position="611"/>
        <end position="629"/>
    </location>
</feature>
<feature type="repeat" description="ANK" evidence="2">
    <location>
        <begin position="1389"/>
        <end position="1421"/>
    </location>
</feature>
<feature type="compositionally biased region" description="Basic and acidic residues" evidence="3">
    <location>
        <begin position="1036"/>
        <end position="1046"/>
    </location>
</feature>
<dbReference type="InterPro" id="IPR036770">
    <property type="entry name" value="Ankyrin_rpt-contain_sf"/>
</dbReference>
<organism evidence="4">
    <name type="scientific">Phallusia mammillata</name>
    <dbReference type="NCBI Taxonomy" id="59560"/>
    <lineage>
        <taxon>Eukaryota</taxon>
        <taxon>Metazoa</taxon>
        <taxon>Chordata</taxon>
        <taxon>Tunicata</taxon>
        <taxon>Ascidiacea</taxon>
        <taxon>Phlebobranchia</taxon>
        <taxon>Ascidiidae</taxon>
        <taxon>Phallusia</taxon>
    </lineage>
</organism>
<feature type="region of interest" description="Disordered" evidence="3">
    <location>
        <begin position="708"/>
        <end position="1078"/>
    </location>
</feature>
<feature type="region of interest" description="Disordered" evidence="3">
    <location>
        <begin position="1"/>
        <end position="21"/>
    </location>
</feature>
<feature type="compositionally biased region" description="Polar residues" evidence="3">
    <location>
        <begin position="1267"/>
        <end position="1277"/>
    </location>
</feature>
<feature type="repeat" description="ANK" evidence="2">
    <location>
        <begin position="191"/>
        <end position="223"/>
    </location>
</feature>
<sequence length="1809" mass="202564">MADNQPMYLDPKDSRGAAHNPLTMSDQQSITRMLHDPMRPDQMWESNLYRNPVSVSAQQQQQQIRPSLWESEKNLSNAVGRPGLDPIDMTVVAGRHQLYPGLPNHASEQISASGSINPSSVHQLHRGSPSVPVIQGLNTPLPPGNGAKPKNHMYKDGRSDTSRFMEAIKKRNLAEIKRLIEKGVDVNFSENGSTALHIAAKCGDTKVFELLLRYGADPSKKDNMAQLPEDYLKMNNLSVDKLNQNLAKSKQTMNYPGWMQNGMMPGAPASSLVPDMHLLYQPYAPFHLLAPPQLGQMYDLSHPPAQFSNQPLGRIRSDVLGGYEKPHTNTGYVPPHAQPSYDHFPSPFDHMPRPSNSTSTSYNVSQSKYVTQMRDGKSPLTGKQYQDRTNLNYQHLQNSKPASCNDSSLSRNYRRNDTSIYDNYMSGKLPKPQDHRIDNDVKRHHTDKTSFHIEHLARPNSSSPIIKPFRNSSELAKQAYISSASSPYQDTNMLSKSIDVTRIKAPIPTDFYKQADLPRKYPPNIAHSMSASSITTPSTSSVSYYTPHHNGESSFSAVRQNMRYNPSESDVAKCPQDQNFSKMHPAYPTNQQHNSVVSSSVGSVMANSAPLNGWNSKETDKYSQSSVDQPSKYRSHSVAYPSHNQVLKTPSQVTHTQDDRLVARPLSESWNKFDSSIAKNHEILLETTNAVKLPAGDDQGSYVNGGILNKDTSANNDGVTERGSVIHKTSNPDDTPTLEMTSSKPCVAKDTLDTTEKWESANKLSEQPNEKKSSDECAATEPKSKKGRKRKAPIDDGECTEKKQRSQSTDVDSVSTDTTRKLSKDNMPQSEKRQKISETDDEYLWATYDDFSSTDPENDDSSDEDFCCPVIKPIKGKKSGLVKRRPKRHISRGTSRSFNGSSDHSMDVFSDTDQKQHKKKVKQKQAKGLKPKQKFLRKSKSKKSRTISSESCSSFKEQLSHSEENEDKKTKTRSRRPRKHLERGRLKMKGGSSSSRLNDKLKKSRSDKLTRKSKHEKLKRKQKRSLNQKLKNARHEKHDKQLDAKQNKKQSSLDAVDKKQLLIKHDKPVAGHPDKKQTPVISATLLELYTGTTPVLPPKDCSKDADVPKQTSNLFGDELTEKEAQVLKSALGASKPQIVTAYTPSANLVPNESPKDSKESLGGSQLLDTPMKPKKKRGRKPKILTEGEKPTDKTTDKISKKHKLTSPLKEKVGKVKSSKKKHSENFTHKADKPAETCIQKSPNEMQTHATVQAIKQEVPSRPCSPLPETSNKPSLLNQTPINIKDEQNLDQSACLDNLEDTPTTSKFASSFNDFRSFQHGKMSRPSTPLSFFKERLTPHPSPIPQNLKKLTCNSAIGETVLHKAARFGYVENLQHYLERGFDVNSKDNAGYTALHEACVHNQLETARLLLEYGADVNLNSTDGTRPVHDAIEYDHLEMTRLLLSCGADPLLSKFSGRSIRNMIRSPAMDKFLSGYLKELKPLDKNLAEDPDLQWKIAPSNLLDKKVPHVYDVTADPPSSDECDFMDFKIFDKPPLETYYVQPTATASRSNYHLLNDMLEHTKCTRGEFLLQYPVDIKTMATSAFLADVSTNWVPNKKSSLPSSFSTWPLVELVPANRHFGESKYCRVHANGSTEMLEKPSTTSPVKKHKSNHSNSYSEEPCCSYTEKTQNSSVQNPPTCVAPDDVVSTGKGKCLNTVLDCVSDKQHRPISPPEKHFDQKDCEMNCDRPKLFPLMESAFTNLHDNVEPQTKSSFLHQNSDDEHCTKHDPCLTHTSKTVKKLTYKTHDERKLENGFCNLGATNSHLNTASS</sequence>
<dbReference type="PANTHER" id="PTHR24117:SF9">
    <property type="entry name" value="BCL-6 COREPRESSOR PCGF1 BINDING DOMAIN-CONTAINING PROTEIN"/>
    <property type="match status" value="1"/>
</dbReference>
<dbReference type="EMBL" id="LR786580">
    <property type="protein sequence ID" value="CAB3262194.1"/>
    <property type="molecule type" value="mRNA"/>
</dbReference>
<dbReference type="GO" id="GO:0005634">
    <property type="term" value="C:nucleus"/>
    <property type="evidence" value="ECO:0007669"/>
    <property type="project" value="TreeGrafter"/>
</dbReference>
<feature type="compositionally biased region" description="Basic residues" evidence="3">
    <location>
        <begin position="916"/>
        <end position="945"/>
    </location>
</feature>
<dbReference type="InterPro" id="IPR002110">
    <property type="entry name" value="Ankyrin_rpt"/>
</dbReference>
<dbReference type="Pfam" id="PF12796">
    <property type="entry name" value="Ank_2"/>
    <property type="match status" value="2"/>
</dbReference>
<feature type="compositionally biased region" description="Polar residues" evidence="3">
    <location>
        <begin position="642"/>
        <end position="655"/>
    </location>
</feature>
<reference evidence="4" key="1">
    <citation type="submission" date="2020-04" db="EMBL/GenBank/DDBJ databases">
        <authorList>
            <person name="Neveu A P."/>
        </authorList>
    </citation>
    <scope>NUCLEOTIDE SEQUENCE</scope>
    <source>
        <tissue evidence="4">Whole embryo</tissue>
    </source>
</reference>
<dbReference type="InterPro" id="IPR047144">
    <property type="entry name" value="BCOR-like"/>
</dbReference>
<feature type="compositionally biased region" description="Polar residues" evidence="3">
    <location>
        <begin position="892"/>
        <end position="903"/>
    </location>
</feature>
<feature type="compositionally biased region" description="Acidic residues" evidence="3">
    <location>
        <begin position="856"/>
        <end position="866"/>
    </location>
</feature>
<protein>
    <submittedName>
        <fullName evidence="4">Uncharacterized protein LOC100178568</fullName>
    </submittedName>
</protein>
<dbReference type="GO" id="GO:0000122">
    <property type="term" value="P:negative regulation of transcription by RNA polymerase II"/>
    <property type="evidence" value="ECO:0007669"/>
    <property type="project" value="TreeGrafter"/>
</dbReference>
<gene>
    <name evidence="4" type="primary">LOC100178568</name>
</gene>
<proteinExistence type="evidence at transcript level"/>
<feature type="compositionally biased region" description="Polar residues" evidence="3">
    <location>
        <begin position="354"/>
        <end position="365"/>
    </location>
</feature>
<dbReference type="Gene3D" id="3.10.260.40">
    <property type="entry name" value="BCL-6 corepressor, PCGF1 binding domain"/>
    <property type="match status" value="1"/>
</dbReference>
<feature type="compositionally biased region" description="Basic and acidic residues" evidence="3">
    <location>
        <begin position="997"/>
        <end position="1010"/>
    </location>
</feature>
<feature type="compositionally biased region" description="Low complexity" evidence="3">
    <location>
        <begin position="806"/>
        <end position="817"/>
    </location>
</feature>
<name>A0A6F9DGA8_9ASCI</name>
<dbReference type="SUPFAM" id="SSF48403">
    <property type="entry name" value="Ankyrin repeat"/>
    <property type="match status" value="2"/>
</dbReference>
<feature type="repeat" description="ANK" evidence="2">
    <location>
        <begin position="1422"/>
        <end position="1448"/>
    </location>
</feature>
<dbReference type="PRINTS" id="PR01415">
    <property type="entry name" value="ANKYRIN"/>
</dbReference>
<dbReference type="PROSITE" id="PS50297">
    <property type="entry name" value="ANK_REP_REGION"/>
    <property type="match status" value="4"/>
</dbReference>
<accession>A0A6F9DGA8</accession>
<feature type="repeat" description="ANK" evidence="2">
    <location>
        <begin position="1356"/>
        <end position="1388"/>
    </location>
</feature>
<evidence type="ECO:0000256" key="1">
    <source>
        <dbReference type="ARBA" id="ARBA00034703"/>
    </source>
</evidence>